<dbReference type="AlphaFoldDB" id="S9V721"/>
<dbReference type="PANTHER" id="PTHR16306">
    <property type="entry name" value="TRANSLIN-ASSOCIATED FACTOR X-INTERACTING PROTEIN 1"/>
    <property type="match status" value="1"/>
</dbReference>
<dbReference type="GO" id="GO:0005509">
    <property type="term" value="F:calcium ion binding"/>
    <property type="evidence" value="ECO:0007669"/>
    <property type="project" value="InterPro"/>
</dbReference>
<evidence type="ECO:0000256" key="3">
    <source>
        <dbReference type="ARBA" id="ARBA00022837"/>
    </source>
</evidence>
<dbReference type="EMBL" id="ATMH01000361">
    <property type="protein sequence ID" value="EPY36879.1"/>
    <property type="molecule type" value="Genomic_DNA"/>
</dbReference>
<dbReference type="PROSITE" id="PS51450">
    <property type="entry name" value="LRR"/>
    <property type="match status" value="1"/>
</dbReference>
<comment type="caution">
    <text evidence="6">The sequence shown here is derived from an EMBL/GenBank/DDBJ whole genome shotgun (WGS) entry which is preliminary data.</text>
</comment>
<evidence type="ECO:0000259" key="5">
    <source>
        <dbReference type="PROSITE" id="PS50222"/>
    </source>
</evidence>
<dbReference type="SUPFAM" id="SSF47473">
    <property type="entry name" value="EF-hand"/>
    <property type="match status" value="1"/>
</dbReference>
<dbReference type="InterPro" id="IPR018247">
    <property type="entry name" value="EF_Hand_1_Ca_BS"/>
</dbReference>
<evidence type="ECO:0000256" key="1">
    <source>
        <dbReference type="ARBA" id="ARBA00022614"/>
    </source>
</evidence>
<feature type="compositionally biased region" description="Low complexity" evidence="4">
    <location>
        <begin position="291"/>
        <end position="300"/>
    </location>
</feature>
<evidence type="ECO:0000313" key="7">
    <source>
        <dbReference type="Proteomes" id="UP000015354"/>
    </source>
</evidence>
<evidence type="ECO:0000256" key="4">
    <source>
        <dbReference type="SAM" id="MobiDB-lite"/>
    </source>
</evidence>
<dbReference type="CDD" id="cd00051">
    <property type="entry name" value="EFh"/>
    <property type="match status" value="1"/>
</dbReference>
<dbReference type="PROSITE" id="PS50222">
    <property type="entry name" value="EF_HAND_2"/>
    <property type="match status" value="1"/>
</dbReference>
<evidence type="ECO:0000313" key="6">
    <source>
        <dbReference type="EMBL" id="EPY36879.1"/>
    </source>
</evidence>
<dbReference type="Pfam" id="PF13855">
    <property type="entry name" value="LRR_8"/>
    <property type="match status" value="1"/>
</dbReference>
<dbReference type="PANTHER" id="PTHR16306:SF1">
    <property type="entry name" value="CHROMOSOME UNDETERMINED SCAFFOLD_7, WHOLE GENOME SHOTGUN SEQUENCE"/>
    <property type="match status" value="1"/>
</dbReference>
<keyword evidence="3" id="KW-0106">Calcium</keyword>
<dbReference type="InterPro" id="IPR003591">
    <property type="entry name" value="Leu-rich_rpt_typical-subtyp"/>
</dbReference>
<reference evidence="6 7" key="1">
    <citation type="journal article" date="2013" name="PLoS ONE">
        <title>Predicting the Proteins of Angomonas deanei, Strigomonas culicis and Their Respective Endosymbionts Reveals New Aspects of the Trypanosomatidae Family.</title>
        <authorList>
            <person name="Motta M.C."/>
            <person name="Martins A.C."/>
            <person name="de Souza S.S."/>
            <person name="Catta-Preta C.M."/>
            <person name="Silva R."/>
            <person name="Klein C.C."/>
            <person name="de Almeida L.G."/>
            <person name="de Lima Cunha O."/>
            <person name="Ciapina L.P."/>
            <person name="Brocchi M."/>
            <person name="Colabardini A.C."/>
            <person name="de Araujo Lima B."/>
            <person name="Machado C.R."/>
            <person name="de Almeida Soares C.M."/>
            <person name="Probst C.M."/>
            <person name="de Menezes C.B."/>
            <person name="Thompson C.E."/>
            <person name="Bartholomeu D.C."/>
            <person name="Gradia D.F."/>
            <person name="Pavoni D.P."/>
            <person name="Grisard E.C."/>
            <person name="Fantinatti-Garboggini F."/>
            <person name="Marchini F.K."/>
            <person name="Rodrigues-Luiz G.F."/>
            <person name="Wagner G."/>
            <person name="Goldman G.H."/>
            <person name="Fietto J.L."/>
            <person name="Elias M.C."/>
            <person name="Goldman M.H."/>
            <person name="Sagot M.F."/>
            <person name="Pereira M."/>
            <person name="Stoco P.H."/>
            <person name="de Mendonca-Neto R.P."/>
            <person name="Teixeira S.M."/>
            <person name="Maciel T.E."/>
            <person name="de Oliveira Mendes T.A."/>
            <person name="Urmenyi T.P."/>
            <person name="de Souza W."/>
            <person name="Schenkman S."/>
            <person name="de Vasconcelos A.T."/>
        </authorList>
    </citation>
    <scope>NUCLEOTIDE SEQUENCE [LARGE SCALE GENOMIC DNA]</scope>
</reference>
<dbReference type="InterPro" id="IPR002048">
    <property type="entry name" value="EF_hand_dom"/>
</dbReference>
<proteinExistence type="predicted"/>
<dbReference type="InterPro" id="IPR011992">
    <property type="entry name" value="EF-hand-dom_pair"/>
</dbReference>
<evidence type="ECO:0000256" key="2">
    <source>
        <dbReference type="ARBA" id="ARBA00022737"/>
    </source>
</evidence>
<keyword evidence="1" id="KW-0433">Leucine-rich repeat</keyword>
<accession>S9V721</accession>
<feature type="domain" description="EF-hand" evidence="5">
    <location>
        <begin position="561"/>
        <end position="596"/>
    </location>
</feature>
<protein>
    <recommendedName>
        <fullName evidence="5">EF-hand domain-containing protein</fullName>
    </recommendedName>
</protein>
<dbReference type="Gene3D" id="1.10.238.10">
    <property type="entry name" value="EF-hand"/>
    <property type="match status" value="1"/>
</dbReference>
<keyword evidence="2" id="KW-0677">Repeat</keyword>
<sequence length="636" mass="70509">MLAERIIRANLEAESVDLSGLGILSIASLTEVLGRMPQLRTLDLSHNELSFLPDDCSMLSHVHTLNLVGNPIVDVSRVLTGLRGMASLRRLQLTVRCAADEEALVQALPSLTTFNGVLLDGAASTSHLNGSGEATAFAGWTPEDAAAATQLFAATTADAELPPPHDEYVDYLRRVEMHVTCLVAAEADPLQQEGEVLKAHRLLLEFCFKVLARQVARHSAADGEKVAATLAHSMDLLDRYDGLWRRMAKERNATVDLMKADMRRAIHEIETLMSLPAAPAGPRAAARHADASGLSAAAPPKGSSAVGAAGRVTPQRSARSTGARTPSSRAKGYASSCTTPGRSVGTPRLASPQTRARKTLSFKQLKELVEDIYASKSKYDLKCRESHLPRETMEQHMYTYFNQRFGLKDLTVEWATAVMEGVKRYAPEDNDIAVFGRILRNEVDEEFRFVQCKVRETIRELLRAFLDRQNPLKSSQDVAALVEKAVQGGLREAEWEYIVGYMYNTEDAAALTSLIRKQLYFLFPTRKVTSAKSLKSATAPLLPYVDFIRFLLNFQLAGHERFLKPFVKLFRKYDADQDGIINGSDFRSIALALDTKRTERQVEDMLRHIDPLGSQIITFSECVSFFSEDLFRMQAN</sequence>
<dbReference type="OrthoDB" id="2021138at2759"/>
<dbReference type="SUPFAM" id="SSF52058">
    <property type="entry name" value="L domain-like"/>
    <property type="match status" value="1"/>
</dbReference>
<dbReference type="Proteomes" id="UP000015354">
    <property type="component" value="Unassembled WGS sequence"/>
</dbReference>
<feature type="region of interest" description="Disordered" evidence="4">
    <location>
        <begin position="279"/>
        <end position="356"/>
    </location>
</feature>
<dbReference type="Gene3D" id="3.80.10.10">
    <property type="entry name" value="Ribonuclease Inhibitor"/>
    <property type="match status" value="1"/>
</dbReference>
<dbReference type="PROSITE" id="PS00018">
    <property type="entry name" value="EF_HAND_1"/>
    <property type="match status" value="1"/>
</dbReference>
<dbReference type="GO" id="GO:0005737">
    <property type="term" value="C:cytoplasm"/>
    <property type="evidence" value="ECO:0007669"/>
    <property type="project" value="TreeGrafter"/>
</dbReference>
<gene>
    <name evidence="6" type="ORF">STCU_00361</name>
</gene>
<name>S9V721_9TRYP</name>
<organism evidence="6 7">
    <name type="scientific">Strigomonas culicis</name>
    <dbReference type="NCBI Taxonomy" id="28005"/>
    <lineage>
        <taxon>Eukaryota</taxon>
        <taxon>Discoba</taxon>
        <taxon>Euglenozoa</taxon>
        <taxon>Kinetoplastea</taxon>
        <taxon>Metakinetoplastina</taxon>
        <taxon>Trypanosomatida</taxon>
        <taxon>Trypanosomatidae</taxon>
        <taxon>Strigomonadinae</taxon>
        <taxon>Strigomonas</taxon>
    </lineage>
</organism>
<dbReference type="SMART" id="SM00369">
    <property type="entry name" value="LRR_TYP"/>
    <property type="match status" value="1"/>
</dbReference>
<dbReference type="InterPro" id="IPR001611">
    <property type="entry name" value="Leu-rich_rpt"/>
</dbReference>
<keyword evidence="7" id="KW-1185">Reference proteome</keyword>
<dbReference type="InterPro" id="IPR032675">
    <property type="entry name" value="LRR_dom_sf"/>
</dbReference>
<feature type="compositionally biased region" description="Polar residues" evidence="4">
    <location>
        <begin position="314"/>
        <end position="328"/>
    </location>
</feature>